<dbReference type="Proteomes" id="UP000239589">
    <property type="component" value="Unassembled WGS sequence"/>
</dbReference>
<accession>A0A2S6CZI1</accession>
<reference evidence="1 2" key="1">
    <citation type="submission" date="2018-02" db="EMBL/GenBank/DDBJ databases">
        <title>Discovery of a pederin family compound in a non-symbiotic bloom-forming cyanobacterium.</title>
        <authorList>
            <person name="Kust A."/>
            <person name="Mares J."/>
            <person name="Jokela J."/>
            <person name="Urajova P."/>
            <person name="Hajek J."/>
            <person name="Saurav K."/>
            <person name="Voracova K."/>
            <person name="Fewer D.P."/>
            <person name="Haapaniemi E."/>
            <person name="Permi P."/>
            <person name="Rehakova K."/>
            <person name="Sivonen K."/>
            <person name="Hrouzek P."/>
        </authorList>
    </citation>
    <scope>NUCLEOTIDE SEQUENCE [LARGE SCALE GENOMIC DNA]</scope>
    <source>
        <strain evidence="1 2">CHARLIE-1</strain>
    </source>
</reference>
<evidence type="ECO:0000313" key="2">
    <source>
        <dbReference type="Proteomes" id="UP000239589"/>
    </source>
</evidence>
<gene>
    <name evidence="1" type="ORF">CUN59_00880</name>
</gene>
<protein>
    <submittedName>
        <fullName evidence="1">Uncharacterized protein</fullName>
    </submittedName>
</protein>
<dbReference type="AlphaFoldDB" id="A0A2S6CZI1"/>
<name>A0A2S6CZI1_9CYAN</name>
<sequence length="62" mass="7233">MPQRQLLKLTYLVNNWQQKYSITSWGVGIIGQAQYKSCLRLDSVALEAHPTKIERVKFQILK</sequence>
<organism evidence="1 2">
    <name type="scientific">Cuspidothrix issatschenkoi CHARLIE-1</name>
    <dbReference type="NCBI Taxonomy" id="2052836"/>
    <lineage>
        <taxon>Bacteria</taxon>
        <taxon>Bacillati</taxon>
        <taxon>Cyanobacteriota</taxon>
        <taxon>Cyanophyceae</taxon>
        <taxon>Nostocales</taxon>
        <taxon>Aphanizomenonaceae</taxon>
        <taxon>Cuspidothrix</taxon>
    </lineage>
</organism>
<proteinExistence type="predicted"/>
<evidence type="ECO:0000313" key="1">
    <source>
        <dbReference type="EMBL" id="PPJ65156.1"/>
    </source>
</evidence>
<keyword evidence="2" id="KW-1185">Reference proteome</keyword>
<comment type="caution">
    <text evidence="1">The sequence shown here is derived from an EMBL/GenBank/DDBJ whole genome shotgun (WGS) entry which is preliminary data.</text>
</comment>
<dbReference type="EMBL" id="PGEM01000005">
    <property type="protein sequence ID" value="PPJ65156.1"/>
    <property type="molecule type" value="Genomic_DNA"/>
</dbReference>